<keyword evidence="2" id="KW-0808">Transferase</keyword>
<evidence type="ECO:0000313" key="3">
    <source>
        <dbReference type="Proteomes" id="UP000294927"/>
    </source>
</evidence>
<evidence type="ECO:0000313" key="2">
    <source>
        <dbReference type="EMBL" id="TDV43723.1"/>
    </source>
</evidence>
<organism evidence="2 3">
    <name type="scientific">Actinophytocola oryzae</name>
    <dbReference type="NCBI Taxonomy" id="502181"/>
    <lineage>
        <taxon>Bacteria</taxon>
        <taxon>Bacillati</taxon>
        <taxon>Actinomycetota</taxon>
        <taxon>Actinomycetes</taxon>
        <taxon>Pseudonocardiales</taxon>
        <taxon>Pseudonocardiaceae</taxon>
    </lineage>
</organism>
<protein>
    <submittedName>
        <fullName evidence="2">Phosphotransferase family enzyme</fullName>
    </submittedName>
</protein>
<keyword evidence="3" id="KW-1185">Reference proteome</keyword>
<feature type="domain" description="Aminoglycoside phosphotransferase" evidence="1">
    <location>
        <begin position="68"/>
        <end position="233"/>
    </location>
</feature>
<name>A0A4R7V2W9_9PSEU</name>
<comment type="caution">
    <text evidence="2">The sequence shown here is derived from an EMBL/GenBank/DDBJ whole genome shotgun (WGS) entry which is preliminary data.</text>
</comment>
<dbReference type="EMBL" id="SOCP01000015">
    <property type="protein sequence ID" value="TDV43723.1"/>
    <property type="molecule type" value="Genomic_DNA"/>
</dbReference>
<proteinExistence type="predicted"/>
<dbReference type="InterPro" id="IPR002575">
    <property type="entry name" value="Aminoglycoside_PTrfase"/>
</dbReference>
<dbReference type="AlphaFoldDB" id="A0A4R7V2W9"/>
<dbReference type="Gene3D" id="3.90.1200.10">
    <property type="match status" value="1"/>
</dbReference>
<gene>
    <name evidence="2" type="ORF">CLV71_115186</name>
</gene>
<dbReference type="SUPFAM" id="SSF56112">
    <property type="entry name" value="Protein kinase-like (PK-like)"/>
    <property type="match status" value="1"/>
</dbReference>
<dbReference type="Pfam" id="PF01636">
    <property type="entry name" value="APH"/>
    <property type="match status" value="1"/>
</dbReference>
<dbReference type="InterPro" id="IPR011009">
    <property type="entry name" value="Kinase-like_dom_sf"/>
</dbReference>
<dbReference type="GO" id="GO:0016740">
    <property type="term" value="F:transferase activity"/>
    <property type="evidence" value="ECO:0007669"/>
    <property type="project" value="UniProtKB-KW"/>
</dbReference>
<evidence type="ECO:0000259" key="1">
    <source>
        <dbReference type="Pfam" id="PF01636"/>
    </source>
</evidence>
<dbReference type="Proteomes" id="UP000294927">
    <property type="component" value="Unassembled WGS sequence"/>
</dbReference>
<dbReference type="OrthoDB" id="2570531at2"/>
<reference evidence="2 3" key="1">
    <citation type="submission" date="2019-03" db="EMBL/GenBank/DDBJ databases">
        <title>Genomic Encyclopedia of Archaeal and Bacterial Type Strains, Phase II (KMG-II): from individual species to whole genera.</title>
        <authorList>
            <person name="Goeker M."/>
        </authorList>
    </citation>
    <scope>NUCLEOTIDE SEQUENCE [LARGE SCALE GENOMIC DNA]</scope>
    <source>
        <strain evidence="2 3">DSM 45499</strain>
    </source>
</reference>
<accession>A0A4R7V2W9</accession>
<sequence length="291" mass="31885">MLKSAASDALVLCDDAELGSITGDTVVTRQTVAEWPMSWTQKVMFSSGRTFAYKAMLPPLVESEFYAAGPSPLLPGYHHVGEFNYCANILVEWIDSPSLADLELDEAELLTHATNVVARIGEMTQDSPTYLDVGTPEKWSSEAAATLDKLRRLASDGRFASTMSMAVDVLQPWVLSTEVLDVVAAHSRLVHRDLKPAHIFPTGNGYRVIDWQVPAIAPADVDLVWLLEEAGIDSFPHVDPVTYGIAFFLHLRWATVAQHDFFPGFVTPLFEGWANDALTALARAREAVGSP</sequence>
<dbReference type="RefSeq" id="WP_133906937.1">
    <property type="nucleotide sequence ID" value="NZ_SOCP01000015.1"/>
</dbReference>